<evidence type="ECO:0000259" key="1">
    <source>
        <dbReference type="Pfam" id="PF01872"/>
    </source>
</evidence>
<protein>
    <submittedName>
        <fullName evidence="2">Dihydrofolate reductase</fullName>
    </submittedName>
</protein>
<dbReference type="SUPFAM" id="SSF53597">
    <property type="entry name" value="Dihydrofolate reductase-like"/>
    <property type="match status" value="1"/>
</dbReference>
<feature type="domain" description="Bacterial bifunctional deaminase-reductase C-terminal" evidence="1">
    <location>
        <begin position="3"/>
        <end position="170"/>
    </location>
</feature>
<keyword evidence="3" id="KW-1185">Reference proteome</keyword>
<dbReference type="InterPro" id="IPR002734">
    <property type="entry name" value="RibDG_C"/>
</dbReference>
<evidence type="ECO:0000313" key="3">
    <source>
        <dbReference type="Proteomes" id="UP000550729"/>
    </source>
</evidence>
<dbReference type="AlphaFoldDB" id="A0A848KV70"/>
<dbReference type="Proteomes" id="UP000550729">
    <property type="component" value="Unassembled WGS sequence"/>
</dbReference>
<dbReference type="RefSeq" id="WP_170194668.1">
    <property type="nucleotide sequence ID" value="NZ_JABBNB010000012.1"/>
</dbReference>
<sequence length="180" mass="19493">MSRKVTAHLFNSINGVVESPDQWQFDRFGAEEGALMGASIAGVTDVVIGRKLWDEWSQYWPGNDDPFAAFINPVRKHVVSSTLRGELDWNSVGIDGDPVDYVKALRDNGSDGDIAVTGGIDTVRSLFLGGVVDALTLTTHPVVGVGRRLFDETVPITRLNLIDSTVTSSGNAVLTYSLRD</sequence>
<organism evidence="2 3">
    <name type="scientific">Gordonia asplenii</name>
    <dbReference type="NCBI Taxonomy" id="2725283"/>
    <lineage>
        <taxon>Bacteria</taxon>
        <taxon>Bacillati</taxon>
        <taxon>Actinomycetota</taxon>
        <taxon>Actinomycetes</taxon>
        <taxon>Mycobacteriales</taxon>
        <taxon>Gordoniaceae</taxon>
        <taxon>Gordonia</taxon>
    </lineage>
</organism>
<accession>A0A848KV70</accession>
<dbReference type="GO" id="GO:0008703">
    <property type="term" value="F:5-amino-6-(5-phosphoribosylamino)uracil reductase activity"/>
    <property type="evidence" value="ECO:0007669"/>
    <property type="project" value="InterPro"/>
</dbReference>
<name>A0A848KV70_9ACTN</name>
<dbReference type="Pfam" id="PF01872">
    <property type="entry name" value="RibD_C"/>
    <property type="match status" value="1"/>
</dbReference>
<evidence type="ECO:0000313" key="2">
    <source>
        <dbReference type="EMBL" id="NMO02159.1"/>
    </source>
</evidence>
<dbReference type="InterPro" id="IPR024072">
    <property type="entry name" value="DHFR-like_dom_sf"/>
</dbReference>
<reference evidence="2 3" key="1">
    <citation type="submission" date="2020-04" db="EMBL/GenBank/DDBJ databases">
        <title>Gordonia sp. nov. TBRC 11910.</title>
        <authorList>
            <person name="Suriyachadkun C."/>
        </authorList>
    </citation>
    <scope>NUCLEOTIDE SEQUENCE [LARGE SCALE GENOMIC DNA]</scope>
    <source>
        <strain evidence="2 3">TBRC 11910</strain>
    </source>
</reference>
<gene>
    <name evidence="2" type="ORF">HH308_13155</name>
</gene>
<dbReference type="GO" id="GO:0009231">
    <property type="term" value="P:riboflavin biosynthetic process"/>
    <property type="evidence" value="ECO:0007669"/>
    <property type="project" value="InterPro"/>
</dbReference>
<proteinExistence type="predicted"/>
<dbReference type="Gene3D" id="3.40.430.10">
    <property type="entry name" value="Dihydrofolate Reductase, subunit A"/>
    <property type="match status" value="1"/>
</dbReference>
<dbReference type="EMBL" id="JABBNB010000012">
    <property type="protein sequence ID" value="NMO02159.1"/>
    <property type="molecule type" value="Genomic_DNA"/>
</dbReference>
<comment type="caution">
    <text evidence="2">The sequence shown here is derived from an EMBL/GenBank/DDBJ whole genome shotgun (WGS) entry which is preliminary data.</text>
</comment>